<comment type="similarity">
    <text evidence="1">Belongs to the DnaX/STICHEL family.</text>
</comment>
<evidence type="ECO:0000256" key="5">
    <source>
        <dbReference type="ARBA" id="ARBA00022840"/>
    </source>
</evidence>
<keyword evidence="4" id="KW-0862">Zinc</keyword>
<proteinExistence type="inferred from homology"/>
<evidence type="ECO:0000256" key="4">
    <source>
        <dbReference type="ARBA" id="ARBA00022833"/>
    </source>
</evidence>
<accession>A0AAV1XA04</accession>
<feature type="domain" description="DNA polymerase III subunit gamma/tau helical lid" evidence="6">
    <location>
        <begin position="20"/>
        <end position="60"/>
    </location>
</feature>
<dbReference type="EMBL" id="CAXHTB010000013">
    <property type="protein sequence ID" value="CAL0318565.1"/>
    <property type="molecule type" value="Genomic_DNA"/>
</dbReference>
<evidence type="ECO:0000313" key="8">
    <source>
        <dbReference type="Proteomes" id="UP001497480"/>
    </source>
</evidence>
<evidence type="ECO:0000313" key="7">
    <source>
        <dbReference type="EMBL" id="CAL0318565.1"/>
    </source>
</evidence>
<dbReference type="InterPro" id="IPR045085">
    <property type="entry name" value="HLD_clamp_pol_III_gamma_tau"/>
</dbReference>
<keyword evidence="8" id="KW-1185">Reference proteome</keyword>
<sequence length="97" mass="10619">MAGISQVSRRTTSAACDAYIVARLRKISAHENLDVEIDALDLIVMNADGSLRDVETMLEQLSLLGKRITTSIVDELLLLSQAAVATDRASRQLKKHL</sequence>
<organism evidence="7 8">
    <name type="scientific">Lupinus luteus</name>
    <name type="common">European yellow lupine</name>
    <dbReference type="NCBI Taxonomy" id="3873"/>
    <lineage>
        <taxon>Eukaryota</taxon>
        <taxon>Viridiplantae</taxon>
        <taxon>Streptophyta</taxon>
        <taxon>Embryophyta</taxon>
        <taxon>Tracheophyta</taxon>
        <taxon>Spermatophyta</taxon>
        <taxon>Magnoliopsida</taxon>
        <taxon>eudicotyledons</taxon>
        <taxon>Gunneridae</taxon>
        <taxon>Pentapetalae</taxon>
        <taxon>rosids</taxon>
        <taxon>fabids</taxon>
        <taxon>Fabales</taxon>
        <taxon>Fabaceae</taxon>
        <taxon>Papilionoideae</taxon>
        <taxon>50 kb inversion clade</taxon>
        <taxon>genistoids sensu lato</taxon>
        <taxon>core genistoids</taxon>
        <taxon>Genisteae</taxon>
        <taxon>Lupinus</taxon>
    </lineage>
</organism>
<keyword evidence="5" id="KW-0067">ATP-binding</keyword>
<dbReference type="Pfam" id="PF22608">
    <property type="entry name" value="DNAX_ATPase_lid"/>
    <property type="match status" value="1"/>
</dbReference>
<gene>
    <name evidence="7" type="ORF">LLUT_LOCUS19625</name>
</gene>
<keyword evidence="3" id="KW-0547">Nucleotide-binding</keyword>
<dbReference type="AlphaFoldDB" id="A0AAV1XA04"/>
<dbReference type="Proteomes" id="UP001497480">
    <property type="component" value="Unassembled WGS sequence"/>
</dbReference>
<dbReference type="Gene3D" id="1.10.8.60">
    <property type="match status" value="1"/>
</dbReference>
<evidence type="ECO:0000259" key="6">
    <source>
        <dbReference type="Pfam" id="PF22608"/>
    </source>
</evidence>
<dbReference type="GO" id="GO:0046872">
    <property type="term" value="F:metal ion binding"/>
    <property type="evidence" value="ECO:0007669"/>
    <property type="project" value="UniProtKB-KW"/>
</dbReference>
<name>A0AAV1XA04_LUPLU</name>
<comment type="caution">
    <text evidence="7">The sequence shown here is derived from an EMBL/GenBank/DDBJ whole genome shotgun (WGS) entry which is preliminary data.</text>
</comment>
<evidence type="ECO:0000256" key="1">
    <source>
        <dbReference type="ARBA" id="ARBA00006360"/>
    </source>
</evidence>
<dbReference type="GO" id="GO:0005524">
    <property type="term" value="F:ATP binding"/>
    <property type="evidence" value="ECO:0007669"/>
    <property type="project" value="UniProtKB-KW"/>
</dbReference>
<reference evidence="7 8" key="1">
    <citation type="submission" date="2024-03" db="EMBL/GenBank/DDBJ databases">
        <authorList>
            <person name="Martinez-Hernandez J."/>
        </authorList>
    </citation>
    <scope>NUCLEOTIDE SEQUENCE [LARGE SCALE GENOMIC DNA]</scope>
</reference>
<dbReference type="FunFam" id="1.10.8.60:FF:000013">
    <property type="entry name" value="DNA polymerase III subunit gamma/tau"/>
    <property type="match status" value="1"/>
</dbReference>
<keyword evidence="2" id="KW-0479">Metal-binding</keyword>
<evidence type="ECO:0000256" key="3">
    <source>
        <dbReference type="ARBA" id="ARBA00022741"/>
    </source>
</evidence>
<evidence type="ECO:0000256" key="2">
    <source>
        <dbReference type="ARBA" id="ARBA00022723"/>
    </source>
</evidence>
<protein>
    <recommendedName>
        <fullName evidence="6">DNA polymerase III subunit gamma/tau helical lid domain-containing protein</fullName>
    </recommendedName>
</protein>